<dbReference type="Proteomes" id="UP000009049">
    <property type="component" value="Chromosome"/>
</dbReference>
<reference evidence="2 3" key="1">
    <citation type="journal article" date="2009" name="J. Bacteriol.">
        <title>Complete genome sequence of Robiginitalea biformata HTCC2501.</title>
        <authorList>
            <person name="Oh H.M."/>
            <person name="Giovannoni S.J."/>
            <person name="Lee K."/>
            <person name="Ferriera S."/>
            <person name="Johnson J."/>
            <person name="Cho J.C."/>
        </authorList>
    </citation>
    <scope>NUCLEOTIDE SEQUENCE [LARGE SCALE GENOMIC DNA]</scope>
    <source>
        <strain evidence="3">ATCC BAA-864 / HTCC2501 / KCTC 12146</strain>
    </source>
</reference>
<dbReference type="AlphaFoldDB" id="A4CKW4"/>
<accession>A4CKW4</accession>
<name>A4CKW4_ROBBH</name>
<dbReference type="Pfam" id="PF12146">
    <property type="entry name" value="Hydrolase_4"/>
    <property type="match status" value="1"/>
</dbReference>
<protein>
    <submittedName>
        <fullName evidence="2">Lysophospholipase</fullName>
    </submittedName>
</protein>
<dbReference type="InterPro" id="IPR022742">
    <property type="entry name" value="Hydrolase_4"/>
</dbReference>
<proteinExistence type="predicted"/>
<dbReference type="KEGG" id="rbi:RB2501_14334"/>
<dbReference type="ESTHER" id="robbh-a4ckw4">
    <property type="family name" value="Monoglyceridelipase_lysophospholip"/>
</dbReference>
<dbReference type="eggNOG" id="COG2267">
    <property type="taxonomic scope" value="Bacteria"/>
</dbReference>
<organism evidence="2 3">
    <name type="scientific">Robiginitalea biformata (strain ATCC BAA-864 / DSM 15991 / KCTC 12146 / HTCC2501)</name>
    <dbReference type="NCBI Taxonomy" id="313596"/>
    <lineage>
        <taxon>Bacteria</taxon>
        <taxon>Pseudomonadati</taxon>
        <taxon>Bacteroidota</taxon>
        <taxon>Flavobacteriia</taxon>
        <taxon>Flavobacteriales</taxon>
        <taxon>Flavobacteriaceae</taxon>
        <taxon>Robiginitalea</taxon>
    </lineage>
</organism>
<dbReference type="InterPro" id="IPR029058">
    <property type="entry name" value="AB_hydrolase_fold"/>
</dbReference>
<dbReference type="HOGENOM" id="CLU_026209_7_2_10"/>
<dbReference type="InterPro" id="IPR051044">
    <property type="entry name" value="MAG_DAG_Lipase"/>
</dbReference>
<dbReference type="EMBL" id="CP001712">
    <property type="protein sequence ID" value="EAR15513.1"/>
    <property type="molecule type" value="Genomic_DNA"/>
</dbReference>
<feature type="domain" description="Serine aminopeptidase S33" evidence="1">
    <location>
        <begin position="39"/>
        <end position="272"/>
    </location>
</feature>
<gene>
    <name evidence="2" type="ordered locus">RB2501_14334</name>
</gene>
<dbReference type="STRING" id="313596.RB2501_14334"/>
<sequence>MKAIEEPLKTAEMPEFKKMGYVEEWAGVRTRVYQYEIVEPRGCVVLVHGFGEYAGRYEPGVVPNLLQAGWAVLTFDLVGHGHSGGKRGHCQGYGQLIGQVSAAYEKAGQLYPGQPRVLYGHSLGGNLVLNAVLRGAVSPSGVVASSPYLRLAFQPPAWKLVVGKILLRLAPSVTLPAGLDPSGISSQPEEVAAYKEDPLIHDRVSPNYSLPVIAAGEWVLEHASDWNIPLLIAHGGDDPIIDPEGSRILNRRVPGSKLLVLDGNRHELHHDRGRAAFFKAVSDWLEALAVPPQ</sequence>
<dbReference type="Gene3D" id="3.40.50.1820">
    <property type="entry name" value="alpha/beta hydrolase"/>
    <property type="match status" value="1"/>
</dbReference>
<dbReference type="SUPFAM" id="SSF53474">
    <property type="entry name" value="alpha/beta-Hydrolases"/>
    <property type="match status" value="1"/>
</dbReference>
<keyword evidence="3" id="KW-1185">Reference proteome</keyword>
<evidence type="ECO:0000313" key="3">
    <source>
        <dbReference type="Proteomes" id="UP000009049"/>
    </source>
</evidence>
<dbReference type="PANTHER" id="PTHR11614">
    <property type="entry name" value="PHOSPHOLIPASE-RELATED"/>
    <property type="match status" value="1"/>
</dbReference>
<evidence type="ECO:0000313" key="2">
    <source>
        <dbReference type="EMBL" id="EAR15513.1"/>
    </source>
</evidence>
<evidence type="ECO:0000259" key="1">
    <source>
        <dbReference type="Pfam" id="PF12146"/>
    </source>
</evidence>
<dbReference type="InterPro" id="IPR000073">
    <property type="entry name" value="AB_hydrolase_1"/>
</dbReference>
<dbReference type="PRINTS" id="PR00111">
    <property type="entry name" value="ABHYDROLASE"/>
</dbReference>